<feature type="domain" description="NlpC/P60" evidence="6">
    <location>
        <begin position="119"/>
        <end position="234"/>
    </location>
</feature>
<dbReference type="SUPFAM" id="SSF54001">
    <property type="entry name" value="Cysteine proteinases"/>
    <property type="match status" value="1"/>
</dbReference>
<reference evidence="7 8" key="1">
    <citation type="submission" date="2021-03" db="EMBL/GenBank/DDBJ databases">
        <title>Genomic Encyclopedia of Type Strains, Phase IV (KMG-IV): sequencing the most valuable type-strain genomes for metagenomic binning, comparative biology and taxonomic classification.</title>
        <authorList>
            <person name="Goeker M."/>
        </authorList>
    </citation>
    <scope>NUCLEOTIDE SEQUENCE [LARGE SCALE GENOMIC DNA]</scope>
    <source>
        <strain evidence="7 8">DSM 101872</strain>
    </source>
</reference>
<comment type="similarity">
    <text evidence="1">Belongs to the peptidase C40 family.</text>
</comment>
<organism evidence="7 8">
    <name type="scientific">Lactobacillus colini</name>
    <dbReference type="NCBI Taxonomy" id="1819254"/>
    <lineage>
        <taxon>Bacteria</taxon>
        <taxon>Bacillati</taxon>
        <taxon>Bacillota</taxon>
        <taxon>Bacilli</taxon>
        <taxon>Lactobacillales</taxon>
        <taxon>Lactobacillaceae</taxon>
        <taxon>Lactobacillus</taxon>
    </lineage>
</organism>
<evidence type="ECO:0000256" key="4">
    <source>
        <dbReference type="ARBA" id="ARBA00022807"/>
    </source>
</evidence>
<dbReference type="PANTHER" id="PTHR47359:SF3">
    <property type="entry name" value="NLP_P60 DOMAIN-CONTAINING PROTEIN-RELATED"/>
    <property type="match status" value="1"/>
</dbReference>
<dbReference type="PANTHER" id="PTHR47359">
    <property type="entry name" value="PEPTIDOGLYCAN DL-ENDOPEPTIDASE CWLO"/>
    <property type="match status" value="1"/>
</dbReference>
<proteinExistence type="inferred from homology"/>
<name>A0ABS4MEM8_9LACO</name>
<feature type="signal peptide" evidence="5">
    <location>
        <begin position="1"/>
        <end position="24"/>
    </location>
</feature>
<keyword evidence="5" id="KW-0732">Signal</keyword>
<comment type="caution">
    <text evidence="7">The sequence shown here is derived from an EMBL/GenBank/DDBJ whole genome shotgun (WGS) entry which is preliminary data.</text>
</comment>
<dbReference type="Pfam" id="PF00877">
    <property type="entry name" value="NLPC_P60"/>
    <property type="match status" value="1"/>
</dbReference>
<evidence type="ECO:0000256" key="5">
    <source>
        <dbReference type="SAM" id="SignalP"/>
    </source>
</evidence>
<sequence length="234" mass="24797">MNLKRHLIKISAAAAIAFTGVATANTVNNSAAHHVQAATKTAKVNAATPVMTSYYNGKATGKTLAAGSSYKIKGQAVDASGVQWYKVGKDQWIQAKNVTVIKKVAKKPVSQAPTSTTATAAAQKVINLAKKQVGKPYVYGAAGPYSFDCSGLTSYVYSNAVGKNIGRTTYVQLNAGKRVSVSNLKPGDLVFWGNYHVGIYLGNNQYIHAPQPGQNVTVASISSYFYPSYGVRVL</sequence>
<evidence type="ECO:0000259" key="6">
    <source>
        <dbReference type="PROSITE" id="PS51935"/>
    </source>
</evidence>
<gene>
    <name evidence="7" type="ORF">J2Z60_001298</name>
</gene>
<evidence type="ECO:0000256" key="1">
    <source>
        <dbReference type="ARBA" id="ARBA00007074"/>
    </source>
</evidence>
<evidence type="ECO:0000313" key="7">
    <source>
        <dbReference type="EMBL" id="MBP2058121.1"/>
    </source>
</evidence>
<keyword evidence="4" id="KW-0788">Thiol protease</keyword>
<feature type="chain" id="PRO_5045919894" evidence="5">
    <location>
        <begin position="25"/>
        <end position="234"/>
    </location>
</feature>
<accession>A0ABS4MEM8</accession>
<evidence type="ECO:0000256" key="3">
    <source>
        <dbReference type="ARBA" id="ARBA00022801"/>
    </source>
</evidence>
<keyword evidence="2" id="KW-0645">Protease</keyword>
<dbReference type="InterPro" id="IPR000064">
    <property type="entry name" value="NLP_P60_dom"/>
</dbReference>
<keyword evidence="8" id="KW-1185">Reference proteome</keyword>
<dbReference type="InterPro" id="IPR051794">
    <property type="entry name" value="PG_Endopeptidase_C40"/>
</dbReference>
<protein>
    <submittedName>
        <fullName evidence="7">Cell wall-associated NlpC family hydrolase</fullName>
    </submittedName>
</protein>
<keyword evidence="3 7" id="KW-0378">Hydrolase</keyword>
<evidence type="ECO:0000256" key="2">
    <source>
        <dbReference type="ARBA" id="ARBA00022670"/>
    </source>
</evidence>
<dbReference type="Gene3D" id="3.90.1720.10">
    <property type="entry name" value="endopeptidase domain like (from Nostoc punctiforme)"/>
    <property type="match status" value="1"/>
</dbReference>
<dbReference type="RefSeq" id="WP_245328738.1">
    <property type="nucleotide sequence ID" value="NZ_JAGGLU010000006.1"/>
</dbReference>
<dbReference type="PROSITE" id="PS51935">
    <property type="entry name" value="NLPC_P60"/>
    <property type="match status" value="1"/>
</dbReference>
<dbReference type="GO" id="GO:0016787">
    <property type="term" value="F:hydrolase activity"/>
    <property type="evidence" value="ECO:0007669"/>
    <property type="project" value="UniProtKB-KW"/>
</dbReference>
<evidence type="ECO:0000313" key="8">
    <source>
        <dbReference type="Proteomes" id="UP001519292"/>
    </source>
</evidence>
<dbReference type="InterPro" id="IPR038765">
    <property type="entry name" value="Papain-like_cys_pep_sf"/>
</dbReference>
<dbReference type="Proteomes" id="UP001519292">
    <property type="component" value="Unassembled WGS sequence"/>
</dbReference>
<dbReference type="EMBL" id="JAGGLU010000006">
    <property type="protein sequence ID" value="MBP2058121.1"/>
    <property type="molecule type" value="Genomic_DNA"/>
</dbReference>